<dbReference type="AlphaFoldDB" id="E6QMH0"/>
<dbReference type="EMBL" id="CABQ01000219">
    <property type="protein sequence ID" value="CBI08441.1"/>
    <property type="molecule type" value="Genomic_DNA"/>
</dbReference>
<dbReference type="Gene3D" id="3.40.50.2000">
    <property type="entry name" value="Glycogen Phosphorylase B"/>
    <property type="match status" value="2"/>
</dbReference>
<dbReference type="InterPro" id="IPR028098">
    <property type="entry name" value="Glyco_trans_4-like_N"/>
</dbReference>
<dbReference type="Pfam" id="PF13692">
    <property type="entry name" value="Glyco_trans_1_4"/>
    <property type="match status" value="1"/>
</dbReference>
<keyword evidence="2" id="KW-0808">Transferase</keyword>
<sequence>MPKVLVRGASVRVAVYLHTLFNGGIERVMFDLAAEMMRRGIAVDVVVNTLEYSPMIEQLPKGASLVNLECRGFLDRLPRLMRYLRTARPDAMLSAGHFSNEIAILARIFSHSKTRCVVTEHTNLGVELKTLGRMCPRRFAVPFLCTLLYRFADAMVAVSDGVRMDCERLFHLPPNRCITIRNPLDATGIRTRSMESLEHSWLSAGGPPVVLAIGRLELQKDFQMLLDAFALLRQRIDARLIVLGEGSQRASLLARVKQLKLEPWVEFPGFVANPYPYLRLAKVFCVSSRWEGLSVSLLEALALGTPAVSTDCPSGPREVLCDGRWGILTPVGDSRAFAEGLLRAIEAGAPEMSEDALQSYRVDSVTDRYLSLLLPGWNGHPVEAFPQ</sequence>
<name>E6QMH0_9ZZZZ</name>
<proteinExistence type="predicted"/>
<evidence type="ECO:0000313" key="2">
    <source>
        <dbReference type="EMBL" id="CBI08441.1"/>
    </source>
</evidence>
<evidence type="ECO:0000259" key="1">
    <source>
        <dbReference type="Pfam" id="PF13439"/>
    </source>
</evidence>
<dbReference type="GO" id="GO:0016757">
    <property type="term" value="F:glycosyltransferase activity"/>
    <property type="evidence" value="ECO:0007669"/>
    <property type="project" value="TreeGrafter"/>
</dbReference>
<organism evidence="2">
    <name type="scientific">mine drainage metagenome</name>
    <dbReference type="NCBI Taxonomy" id="410659"/>
    <lineage>
        <taxon>unclassified sequences</taxon>
        <taxon>metagenomes</taxon>
        <taxon>ecological metagenomes</taxon>
    </lineage>
</organism>
<comment type="caution">
    <text evidence="2">The sequence shown here is derived from an EMBL/GenBank/DDBJ whole genome shotgun (WGS) entry which is preliminary data.</text>
</comment>
<feature type="domain" description="Glycosyltransferase subfamily 4-like N-terminal" evidence="1">
    <location>
        <begin position="23"/>
        <end position="186"/>
    </location>
</feature>
<dbReference type="EC" id="2.-.-.-" evidence="2"/>
<dbReference type="Pfam" id="PF13439">
    <property type="entry name" value="Glyco_transf_4"/>
    <property type="match status" value="1"/>
</dbReference>
<gene>
    <name evidence="2" type="ORF">CARN6_1907</name>
</gene>
<accession>E6QMH0</accession>
<dbReference type="CDD" id="cd03811">
    <property type="entry name" value="GT4_GT28_WabH-like"/>
    <property type="match status" value="1"/>
</dbReference>
<reference evidence="2" key="1">
    <citation type="submission" date="2009-10" db="EMBL/GenBank/DDBJ databases">
        <title>Diversity of trophic interactions inside an arsenic-rich microbial ecosystem.</title>
        <authorList>
            <person name="Bertin P.N."/>
            <person name="Heinrich-Salmeron A."/>
            <person name="Pelletier E."/>
            <person name="Goulhen-Chollet F."/>
            <person name="Arsene-Ploetze F."/>
            <person name="Gallien S."/>
            <person name="Calteau A."/>
            <person name="Vallenet D."/>
            <person name="Casiot C."/>
            <person name="Chane-Woon-Ming B."/>
            <person name="Giloteaux L."/>
            <person name="Barakat M."/>
            <person name="Bonnefoy V."/>
            <person name="Bruneel O."/>
            <person name="Chandler M."/>
            <person name="Cleiss J."/>
            <person name="Duran R."/>
            <person name="Elbaz-Poulichet F."/>
            <person name="Fonknechten N."/>
            <person name="Lauga B."/>
            <person name="Mornico D."/>
            <person name="Ortet P."/>
            <person name="Schaeffer C."/>
            <person name="Siguier P."/>
            <person name="Alexander Thil Smith A."/>
            <person name="Van Dorsselaer A."/>
            <person name="Weissenbach J."/>
            <person name="Medigue C."/>
            <person name="Le Paslier D."/>
        </authorList>
    </citation>
    <scope>NUCLEOTIDE SEQUENCE</scope>
</reference>
<protein>
    <submittedName>
        <fullName evidence="2">Putative glycosyl transferase family 1</fullName>
        <ecNumber evidence="2">2.-.-.-</ecNumber>
    </submittedName>
</protein>
<dbReference type="SUPFAM" id="SSF53756">
    <property type="entry name" value="UDP-Glycosyltransferase/glycogen phosphorylase"/>
    <property type="match status" value="1"/>
</dbReference>
<dbReference type="PANTHER" id="PTHR12526">
    <property type="entry name" value="GLYCOSYLTRANSFERASE"/>
    <property type="match status" value="1"/>
</dbReference>
<dbReference type="PANTHER" id="PTHR12526:SF638">
    <property type="entry name" value="SPORE COAT PROTEIN SA"/>
    <property type="match status" value="1"/>
</dbReference>